<dbReference type="Proteomes" id="UP001171916">
    <property type="component" value="Unassembled WGS sequence"/>
</dbReference>
<evidence type="ECO:0000313" key="8">
    <source>
        <dbReference type="Proteomes" id="UP001171916"/>
    </source>
</evidence>
<accession>A0ABT7YA44</accession>
<comment type="caution">
    <text evidence="7">The sequence shown here is derived from an EMBL/GenBank/DDBJ whole genome shotgun (WGS) entry which is preliminary data.</text>
</comment>
<proteinExistence type="predicted"/>
<protein>
    <submittedName>
        <fullName evidence="7">Sterol desaturase family protein</fullName>
    </submittedName>
</protein>
<evidence type="ECO:0000256" key="3">
    <source>
        <dbReference type="ARBA" id="ARBA00022989"/>
    </source>
</evidence>
<evidence type="ECO:0000256" key="1">
    <source>
        <dbReference type="ARBA" id="ARBA00004370"/>
    </source>
</evidence>
<feature type="transmembrane region" description="Helical" evidence="5">
    <location>
        <begin position="30"/>
        <end position="48"/>
    </location>
</feature>
<organism evidence="7 8">
    <name type="scientific">Algoriphagus sediminis</name>
    <dbReference type="NCBI Taxonomy" id="3057113"/>
    <lineage>
        <taxon>Bacteria</taxon>
        <taxon>Pseudomonadati</taxon>
        <taxon>Bacteroidota</taxon>
        <taxon>Cytophagia</taxon>
        <taxon>Cytophagales</taxon>
        <taxon>Cyclobacteriaceae</taxon>
        <taxon>Algoriphagus</taxon>
    </lineage>
</organism>
<sequence>MKYFQTFLDGYYGYWDYLKNEILHPSWGNYFYWLIGLSLFVYALELLFPWRKNRGAFRKDFWQDAFYMFFNFFLFSLVGYNAISNVAVEGFNDFLGLFGVTNLVAIEVSSWPVILQFLLMFIAADFIQWNVHRMLHYVPWLWEFHKLHHSVKEMGFAAHLRYHWMETIVYKSIQYIPLAMIGFGLDDFLLLNIFTILIGHLNHANINLTYGPFKYVLNNPVMHTWHHAKTLPKGSYGVNFGITLSLWDYLFGTAYIPNSGRDEPLGFENDEEYPDTFWKQITYPWTRKKAS</sequence>
<keyword evidence="8" id="KW-1185">Reference proteome</keyword>
<dbReference type="Pfam" id="PF04116">
    <property type="entry name" value="FA_hydroxylase"/>
    <property type="match status" value="1"/>
</dbReference>
<reference evidence="7" key="1">
    <citation type="submission" date="2023-06" db="EMBL/GenBank/DDBJ databases">
        <title>Robiginitalea aurantiacus sp. nov. and Algoriphagus sediminis sp. nov., isolated from coastal sediment.</title>
        <authorList>
            <person name="Zhou Z.Y."/>
            <person name="An J."/>
            <person name="Jia Y.W."/>
            <person name="Du Z.J."/>
        </authorList>
    </citation>
    <scope>NUCLEOTIDE SEQUENCE</scope>
    <source>
        <strain evidence="7">C2-7</strain>
    </source>
</reference>
<feature type="transmembrane region" description="Helical" evidence="5">
    <location>
        <begin position="69"/>
        <end position="88"/>
    </location>
</feature>
<feature type="transmembrane region" description="Helical" evidence="5">
    <location>
        <begin position="175"/>
        <end position="198"/>
    </location>
</feature>
<evidence type="ECO:0000313" key="7">
    <source>
        <dbReference type="EMBL" id="MDN3203387.1"/>
    </source>
</evidence>
<evidence type="ECO:0000256" key="2">
    <source>
        <dbReference type="ARBA" id="ARBA00022692"/>
    </source>
</evidence>
<feature type="transmembrane region" description="Helical" evidence="5">
    <location>
        <begin position="108"/>
        <end position="127"/>
    </location>
</feature>
<evidence type="ECO:0000256" key="4">
    <source>
        <dbReference type="ARBA" id="ARBA00023136"/>
    </source>
</evidence>
<keyword evidence="3 5" id="KW-1133">Transmembrane helix</keyword>
<gene>
    <name evidence="7" type="ORF">QVH07_04480</name>
</gene>
<keyword evidence="4 5" id="KW-0472">Membrane</keyword>
<dbReference type="RefSeq" id="WP_289998949.1">
    <property type="nucleotide sequence ID" value="NZ_JAUEPH010000002.1"/>
</dbReference>
<dbReference type="InterPro" id="IPR050307">
    <property type="entry name" value="Sterol_Desaturase_Related"/>
</dbReference>
<comment type="subcellular location">
    <subcellularLocation>
        <location evidence="1">Membrane</location>
    </subcellularLocation>
</comment>
<name>A0ABT7YA44_9BACT</name>
<feature type="domain" description="Fatty acid hydroxylase" evidence="6">
    <location>
        <begin position="117"/>
        <end position="253"/>
    </location>
</feature>
<dbReference type="PANTHER" id="PTHR11863">
    <property type="entry name" value="STEROL DESATURASE"/>
    <property type="match status" value="1"/>
</dbReference>
<evidence type="ECO:0000256" key="5">
    <source>
        <dbReference type="SAM" id="Phobius"/>
    </source>
</evidence>
<keyword evidence="2 5" id="KW-0812">Transmembrane</keyword>
<evidence type="ECO:0000259" key="6">
    <source>
        <dbReference type="Pfam" id="PF04116"/>
    </source>
</evidence>
<dbReference type="EMBL" id="JAUEPH010000002">
    <property type="protein sequence ID" value="MDN3203387.1"/>
    <property type="molecule type" value="Genomic_DNA"/>
</dbReference>
<dbReference type="InterPro" id="IPR006694">
    <property type="entry name" value="Fatty_acid_hydroxylase"/>
</dbReference>